<feature type="chain" id="PRO_5043970020" description="Septum formation-related domain-containing protein" evidence="1">
    <location>
        <begin position="19"/>
        <end position="180"/>
    </location>
</feature>
<evidence type="ECO:0000313" key="3">
    <source>
        <dbReference type="Proteomes" id="UP001172737"/>
    </source>
</evidence>
<proteinExistence type="predicted"/>
<evidence type="ECO:0000313" key="2">
    <source>
        <dbReference type="EMBL" id="MDN4488365.1"/>
    </source>
</evidence>
<comment type="caution">
    <text evidence="2">The sequence shown here is derived from an EMBL/GenBank/DDBJ whole genome shotgun (WGS) entry which is preliminary data.</text>
</comment>
<evidence type="ECO:0000256" key="1">
    <source>
        <dbReference type="SAM" id="SignalP"/>
    </source>
</evidence>
<accession>A0AAW7M4L7</accession>
<dbReference type="EMBL" id="JAUHPX010000005">
    <property type="protein sequence ID" value="MDN4488365.1"/>
    <property type="molecule type" value="Genomic_DNA"/>
</dbReference>
<reference evidence="2" key="1">
    <citation type="submission" date="2023-06" db="EMBL/GenBank/DDBJ databases">
        <title>Sysu t00039.</title>
        <authorList>
            <person name="Gao L."/>
            <person name="Fang B.-Z."/>
            <person name="Li W.-J."/>
        </authorList>
    </citation>
    <scope>NUCLEOTIDE SEQUENCE</scope>
    <source>
        <strain evidence="2">SYSU T00039</strain>
    </source>
</reference>
<keyword evidence="1" id="KW-0732">Signal</keyword>
<sequence>MRRIVPILGALAAATLLAGCSADDQGAVDAALAWDGAAAGVAELECADLQTDWSEDATTRPERCWTFEESDGLPGAFAAITTSFSEAVGSEPTFGPSCAAWTETQRSLGCQARWTVGDTTVLLTSGLTLEWLGSMVEEDPAADILDPTLTATHELTLWIGGEELEEGLDQAELFYTDPAA</sequence>
<dbReference type="PROSITE" id="PS51257">
    <property type="entry name" value="PROKAR_LIPOPROTEIN"/>
    <property type="match status" value="1"/>
</dbReference>
<feature type="signal peptide" evidence="1">
    <location>
        <begin position="1"/>
        <end position="18"/>
    </location>
</feature>
<dbReference type="RefSeq" id="WP_301119715.1">
    <property type="nucleotide sequence ID" value="NZ_JAUHPX010000005.1"/>
</dbReference>
<dbReference type="Proteomes" id="UP001172737">
    <property type="component" value="Unassembled WGS sequence"/>
</dbReference>
<keyword evidence="3" id="KW-1185">Reference proteome</keyword>
<name>A0AAW7M4L7_9MICO</name>
<organism evidence="2 3">
    <name type="scientific">Demequina lignilytica</name>
    <dbReference type="NCBI Taxonomy" id="3051663"/>
    <lineage>
        <taxon>Bacteria</taxon>
        <taxon>Bacillati</taxon>
        <taxon>Actinomycetota</taxon>
        <taxon>Actinomycetes</taxon>
        <taxon>Micrococcales</taxon>
        <taxon>Demequinaceae</taxon>
        <taxon>Demequina</taxon>
    </lineage>
</organism>
<protein>
    <recommendedName>
        <fullName evidence="4">Septum formation-related domain-containing protein</fullName>
    </recommendedName>
</protein>
<dbReference type="AlphaFoldDB" id="A0AAW7M4L7"/>
<evidence type="ECO:0008006" key="4">
    <source>
        <dbReference type="Google" id="ProtNLM"/>
    </source>
</evidence>
<gene>
    <name evidence="2" type="ORF">QQX10_09310</name>
</gene>